<evidence type="ECO:0000313" key="5">
    <source>
        <dbReference type="Proteomes" id="UP000604825"/>
    </source>
</evidence>
<protein>
    <recommendedName>
        <fullName evidence="3">HAT C-terminal dimerisation domain-containing protein</fullName>
    </recommendedName>
</protein>
<dbReference type="Proteomes" id="UP000604825">
    <property type="component" value="Unassembled WGS sequence"/>
</dbReference>
<evidence type="ECO:0000256" key="1">
    <source>
        <dbReference type="ARBA" id="ARBA00022801"/>
    </source>
</evidence>
<dbReference type="GO" id="GO:0046983">
    <property type="term" value="F:protein dimerization activity"/>
    <property type="evidence" value="ECO:0007669"/>
    <property type="project" value="InterPro"/>
</dbReference>
<dbReference type="GO" id="GO:0019915">
    <property type="term" value="P:lipid storage"/>
    <property type="evidence" value="ECO:0007669"/>
    <property type="project" value="InterPro"/>
</dbReference>
<dbReference type="InterPro" id="IPR008906">
    <property type="entry name" value="HATC_C_dom"/>
</dbReference>
<dbReference type="OrthoDB" id="448051at2759"/>
<dbReference type="Pfam" id="PF10230">
    <property type="entry name" value="LIDHydrolase"/>
    <property type="match status" value="1"/>
</dbReference>
<keyword evidence="1" id="KW-0378">Hydrolase</keyword>
<dbReference type="PANTHER" id="PTHR13390">
    <property type="entry name" value="LIPASE"/>
    <property type="match status" value="1"/>
</dbReference>
<keyword evidence="5" id="KW-1185">Reference proteome</keyword>
<dbReference type="InterPro" id="IPR012337">
    <property type="entry name" value="RNaseH-like_sf"/>
</dbReference>
<dbReference type="SUPFAM" id="SSF53098">
    <property type="entry name" value="Ribonuclease H-like"/>
    <property type="match status" value="1"/>
</dbReference>
<reference evidence="4" key="1">
    <citation type="submission" date="2020-10" db="EMBL/GenBank/DDBJ databases">
        <authorList>
            <person name="Han B."/>
            <person name="Lu T."/>
            <person name="Zhao Q."/>
            <person name="Huang X."/>
            <person name="Zhao Y."/>
        </authorList>
    </citation>
    <scope>NUCLEOTIDE SEQUENCE</scope>
</reference>
<accession>A0A811NV65</accession>
<sequence>MASPPSAASEYDPKNDPTRKPQKTKDPGWKYAYWPNLSNKDEVACTLCGGSVRGGIKRLKQHLAGGFGDAKICPKVSTEIRKEMAVFLEANKRRRPLFLEDEDGEAEVVEVASSGPPVSEAQQNESSQAAKVHPSSGTAAKRRQSTIQLKAVAAARQFQIAVEATAQFGSGYKPPTPYQLGEPLLKEAVKSTIDWWRSYGGRAIELQRFAKRVVDLCASSSGCERNWSTFEFIHTKKRNRLLHKRLNSIVFVFYNRKMKTRFQKLRQKKGKGFDPLVVEEFDWDNEWGDSLHVPPHGARGTFATELLEIRSKEPSLHVLLIPGNPGIAAFYKDFVEALYENLGGQASVTAIGHISHSQKDCEHGRLFSLYEQIDHKVDFIEQELQHSEQPIVLMNKSSVTQSTIGYIARSSLLSKLVSLSASFIGSLRPSITRGIVRRSLGPSWSVTAVDAVCCHLLRLTEEPDWTFIRAQEEKMAFLFGVDDHWGPLSHLEEVK</sequence>
<dbReference type="AlphaFoldDB" id="A0A811NV65"/>
<feature type="compositionally biased region" description="Polar residues" evidence="2">
    <location>
        <begin position="120"/>
        <end position="129"/>
    </location>
</feature>
<dbReference type="PANTHER" id="PTHR13390:SF0">
    <property type="entry name" value="LIPID DROPLET-ASSOCIATED HYDROLASE"/>
    <property type="match status" value="1"/>
</dbReference>
<feature type="region of interest" description="Disordered" evidence="2">
    <location>
        <begin position="113"/>
        <end position="143"/>
    </location>
</feature>
<gene>
    <name evidence="4" type="ORF">NCGR_LOCUS18916</name>
</gene>
<name>A0A811NV65_9POAL</name>
<evidence type="ECO:0000259" key="3">
    <source>
        <dbReference type="Pfam" id="PF05699"/>
    </source>
</evidence>
<feature type="domain" description="HAT C-terminal dimerisation" evidence="3">
    <location>
        <begin position="191"/>
        <end position="253"/>
    </location>
</feature>
<dbReference type="Pfam" id="PF05699">
    <property type="entry name" value="Dimer_Tnp_hAT"/>
    <property type="match status" value="1"/>
</dbReference>
<dbReference type="GO" id="GO:0005811">
    <property type="term" value="C:lipid droplet"/>
    <property type="evidence" value="ECO:0007669"/>
    <property type="project" value="InterPro"/>
</dbReference>
<feature type="compositionally biased region" description="Basic and acidic residues" evidence="2">
    <location>
        <begin position="11"/>
        <end position="28"/>
    </location>
</feature>
<dbReference type="GO" id="GO:0016298">
    <property type="term" value="F:lipase activity"/>
    <property type="evidence" value="ECO:0007669"/>
    <property type="project" value="InterPro"/>
</dbReference>
<dbReference type="EMBL" id="CAJGYO010000005">
    <property type="protein sequence ID" value="CAD6227990.1"/>
    <property type="molecule type" value="Genomic_DNA"/>
</dbReference>
<feature type="region of interest" description="Disordered" evidence="2">
    <location>
        <begin position="1"/>
        <end position="28"/>
    </location>
</feature>
<comment type="caution">
    <text evidence="4">The sequence shown here is derived from an EMBL/GenBank/DDBJ whole genome shotgun (WGS) entry which is preliminary data.</text>
</comment>
<dbReference type="InterPro" id="IPR019363">
    <property type="entry name" value="LDAH"/>
</dbReference>
<evidence type="ECO:0000313" key="4">
    <source>
        <dbReference type="EMBL" id="CAD6227990.1"/>
    </source>
</evidence>
<evidence type="ECO:0000256" key="2">
    <source>
        <dbReference type="SAM" id="MobiDB-lite"/>
    </source>
</evidence>
<organism evidence="4 5">
    <name type="scientific">Miscanthus lutarioriparius</name>
    <dbReference type="NCBI Taxonomy" id="422564"/>
    <lineage>
        <taxon>Eukaryota</taxon>
        <taxon>Viridiplantae</taxon>
        <taxon>Streptophyta</taxon>
        <taxon>Embryophyta</taxon>
        <taxon>Tracheophyta</taxon>
        <taxon>Spermatophyta</taxon>
        <taxon>Magnoliopsida</taxon>
        <taxon>Liliopsida</taxon>
        <taxon>Poales</taxon>
        <taxon>Poaceae</taxon>
        <taxon>PACMAD clade</taxon>
        <taxon>Panicoideae</taxon>
        <taxon>Andropogonodae</taxon>
        <taxon>Andropogoneae</taxon>
        <taxon>Saccharinae</taxon>
        <taxon>Miscanthus</taxon>
    </lineage>
</organism>
<proteinExistence type="predicted"/>